<dbReference type="PANTHER" id="PTHR18895">
    <property type="entry name" value="HEMK METHYLTRANSFERASE"/>
    <property type="match status" value="1"/>
</dbReference>
<dbReference type="InterPro" id="IPR007848">
    <property type="entry name" value="Small_mtfrase_dom"/>
</dbReference>
<dbReference type="Gene3D" id="3.40.50.150">
    <property type="entry name" value="Vaccinia Virus protein VP39"/>
    <property type="match status" value="1"/>
</dbReference>
<dbReference type="GO" id="GO:0032259">
    <property type="term" value="P:methylation"/>
    <property type="evidence" value="ECO:0007669"/>
    <property type="project" value="UniProtKB-KW"/>
</dbReference>
<dbReference type="AlphaFoldDB" id="B3G435"/>
<dbReference type="CDD" id="cd02440">
    <property type="entry name" value="AdoMet_MTases"/>
    <property type="match status" value="1"/>
</dbReference>
<evidence type="ECO:0000313" key="2">
    <source>
        <dbReference type="EMBL" id="ACD54583.1"/>
    </source>
</evidence>
<accession>B3G435</accession>
<dbReference type="PANTHER" id="PTHR18895:SF74">
    <property type="entry name" value="MTRF1L RELEASE FACTOR GLUTAMINE METHYLTRANSFERASE"/>
    <property type="match status" value="1"/>
</dbReference>
<name>B3G435_ADIVA</name>
<feature type="domain" description="Methyltransferase small" evidence="1">
    <location>
        <begin position="142"/>
        <end position="258"/>
    </location>
</feature>
<dbReference type="GO" id="GO:0036009">
    <property type="term" value="F:protein-glutamine N-methyltransferase activity"/>
    <property type="evidence" value="ECO:0007669"/>
    <property type="project" value="TreeGrafter"/>
</dbReference>
<dbReference type="InterPro" id="IPR002052">
    <property type="entry name" value="DNA_methylase_N6_adenine_CS"/>
</dbReference>
<keyword evidence="2" id="KW-0489">Methyltransferase</keyword>
<proteinExistence type="predicted"/>
<keyword evidence="2" id="KW-0808">Transferase</keyword>
<dbReference type="EMBL" id="EU643473">
    <property type="protein sequence ID" value="ACD54583.1"/>
    <property type="molecule type" value="Genomic_DNA"/>
</dbReference>
<dbReference type="InterPro" id="IPR029063">
    <property type="entry name" value="SAM-dependent_MTases_sf"/>
</dbReference>
<organism evidence="2">
    <name type="scientific">Adineta vaga</name>
    <name type="common">Rotifer</name>
    <name type="synonym">Callidina vaga</name>
    <dbReference type="NCBI Taxonomy" id="104782"/>
    <lineage>
        <taxon>Eukaryota</taxon>
        <taxon>Metazoa</taxon>
        <taxon>Spiralia</taxon>
        <taxon>Gnathifera</taxon>
        <taxon>Rotifera</taxon>
        <taxon>Eurotatoria</taxon>
        <taxon>Bdelloidea</taxon>
        <taxon>Adinetida</taxon>
        <taxon>Adinetidae</taxon>
        <taxon>Adineta</taxon>
    </lineage>
</organism>
<evidence type="ECO:0000259" key="1">
    <source>
        <dbReference type="Pfam" id="PF05175"/>
    </source>
</evidence>
<dbReference type="Pfam" id="PF05175">
    <property type="entry name" value="MTS"/>
    <property type="match status" value="1"/>
</dbReference>
<dbReference type="InterPro" id="IPR050320">
    <property type="entry name" value="N5-glutamine_MTase"/>
</dbReference>
<dbReference type="OrthoDB" id="406152at2759"/>
<reference evidence="2" key="1">
    <citation type="journal article" date="2008" name="Science">
        <title>Massive horizontal gene transfer in bdelloid rotifers.</title>
        <authorList>
            <person name="Gladyshev E.A."/>
            <person name="Meselson M.S."/>
            <person name="Arkhipova I.R."/>
        </authorList>
    </citation>
    <scope>NUCLEOTIDE SEQUENCE</scope>
</reference>
<dbReference type="PROSITE" id="PS00092">
    <property type="entry name" value="N6_MTASE"/>
    <property type="match status" value="1"/>
</dbReference>
<protein>
    <submittedName>
        <fullName evidence="2">HemK-like protein methyltransferase-like protein</fullName>
    </submittedName>
</protein>
<dbReference type="SUPFAM" id="SSF53335">
    <property type="entry name" value="S-adenosyl-L-methionine-dependent methyltransferases"/>
    <property type="match status" value="1"/>
</dbReference>
<sequence length="322" mass="35742">MSPTMNDDILLQLAQAIKQTDYHFITVTPATHARVNRRAENRWARTLNDVFGWSRPFHSDLFVDNKDLFDLMHRAQILVEIKDNNEENWRSSIRISSLDNELFLHSAYPTSAADSVFFGPDTYRFSRAIRAVIDARPSTAPAVRRVVDIGCGAGPGAIMLAKTYPNAEILGVDINDTALRLTSINARLANVNVIACHSDLLKDVQGDFDMIISNPPYLVDSSMRRYRHGGGSLGAELSVAIVNSACQRLTNGGTLLLYTGSAIMNGQDLFYEEVKNKLDNSGLCWTYEEVDPDVFGEELETETYVHADRIAAVVLIATKNSV</sequence>
<dbReference type="GO" id="GO:0003676">
    <property type="term" value="F:nucleic acid binding"/>
    <property type="evidence" value="ECO:0007669"/>
    <property type="project" value="InterPro"/>
</dbReference>